<reference evidence="3" key="1">
    <citation type="submission" date="2022-11" db="UniProtKB">
        <authorList>
            <consortium name="WormBaseParasite"/>
        </authorList>
    </citation>
    <scope>IDENTIFICATION</scope>
</reference>
<protein>
    <submittedName>
        <fullName evidence="3">Uncharacterized protein</fullName>
    </submittedName>
</protein>
<sequence>MRKLKQVSITSDGQFDSPGFCAQMCRVVTINSETGFVVAFKALQKYMTDNRSSNMELAGTKAILNYLEQLGINVTLLTTDRHVTVRKMMETHFPKILHLFDTWHLLKSLTKDLREKTKTKRSGILKYFVKPIKNHAWFSVAEGKGDGILAREILLSALFHISLEFTKITSCCHPPIDPDAPEKEHMDPASWAYYYLFLKLSSENLLADFTRLSPDFATSKVENFNSLATGKYCPKKTFFPLHGYIMRSMLAILHYNNNVREEKAGNRKILRYVWQDSKANPGERIKKAIKSKASTEWQHNIVTDCIQVISNGFVFDNPISDASIDDNSDEEEEYLDNEEFEDDEFEDGGTAEYEEDSDIDLSATENKANSENYFDPPSNENQSKAGSSKKDSKLQEDGFEVIDPSEMEKTSYSAPKFIPPTLKEIQNALHILGIPARYADDSP</sequence>
<dbReference type="WBParaSite" id="PDA_v2.g20919.t1">
    <property type="protein sequence ID" value="PDA_v2.g20919.t1"/>
    <property type="gene ID" value="PDA_v2.g20919"/>
</dbReference>
<evidence type="ECO:0000256" key="1">
    <source>
        <dbReference type="SAM" id="MobiDB-lite"/>
    </source>
</evidence>
<keyword evidence="2" id="KW-1185">Reference proteome</keyword>
<evidence type="ECO:0000313" key="2">
    <source>
        <dbReference type="Proteomes" id="UP000887578"/>
    </source>
</evidence>
<proteinExistence type="predicted"/>
<dbReference type="AlphaFoldDB" id="A0A914PRZ4"/>
<evidence type="ECO:0000313" key="3">
    <source>
        <dbReference type="WBParaSite" id="PDA_v2.g20919.t1"/>
    </source>
</evidence>
<dbReference type="PANTHER" id="PTHR31751:SF42">
    <property type="entry name" value="PROTEIN CBG10204"/>
    <property type="match status" value="1"/>
</dbReference>
<dbReference type="PANTHER" id="PTHR31751">
    <property type="entry name" value="SI:CH211-108C17.2-RELATED-RELATED"/>
    <property type="match status" value="1"/>
</dbReference>
<accession>A0A914PRZ4</accession>
<feature type="compositionally biased region" description="Polar residues" evidence="1">
    <location>
        <begin position="363"/>
        <end position="386"/>
    </location>
</feature>
<dbReference type="Proteomes" id="UP000887578">
    <property type="component" value="Unplaced"/>
</dbReference>
<name>A0A914PRZ4_9BILA</name>
<feature type="region of interest" description="Disordered" evidence="1">
    <location>
        <begin position="363"/>
        <end position="413"/>
    </location>
</feature>
<organism evidence="2 3">
    <name type="scientific">Panagrolaimus davidi</name>
    <dbReference type="NCBI Taxonomy" id="227884"/>
    <lineage>
        <taxon>Eukaryota</taxon>
        <taxon>Metazoa</taxon>
        <taxon>Ecdysozoa</taxon>
        <taxon>Nematoda</taxon>
        <taxon>Chromadorea</taxon>
        <taxon>Rhabditida</taxon>
        <taxon>Tylenchina</taxon>
        <taxon>Panagrolaimomorpha</taxon>
        <taxon>Panagrolaimoidea</taxon>
        <taxon>Panagrolaimidae</taxon>
        <taxon>Panagrolaimus</taxon>
    </lineage>
</organism>